<reference evidence="1 2" key="1">
    <citation type="journal article" date="2020" name="Cell">
        <title>Large-Scale Comparative Analyses of Tick Genomes Elucidate Their Genetic Diversity and Vector Capacities.</title>
        <authorList>
            <consortium name="Tick Genome and Microbiome Consortium (TIGMIC)"/>
            <person name="Jia N."/>
            <person name="Wang J."/>
            <person name="Shi W."/>
            <person name="Du L."/>
            <person name="Sun Y."/>
            <person name="Zhan W."/>
            <person name="Jiang J.F."/>
            <person name="Wang Q."/>
            <person name="Zhang B."/>
            <person name="Ji P."/>
            <person name="Bell-Sakyi L."/>
            <person name="Cui X.M."/>
            <person name="Yuan T.T."/>
            <person name="Jiang B.G."/>
            <person name="Yang W.F."/>
            <person name="Lam T.T."/>
            <person name="Chang Q.C."/>
            <person name="Ding S.J."/>
            <person name="Wang X.J."/>
            <person name="Zhu J.G."/>
            <person name="Ruan X.D."/>
            <person name="Zhao L."/>
            <person name="Wei J.T."/>
            <person name="Ye R.Z."/>
            <person name="Que T.C."/>
            <person name="Du C.H."/>
            <person name="Zhou Y.H."/>
            <person name="Cheng J.X."/>
            <person name="Dai P.F."/>
            <person name="Guo W.B."/>
            <person name="Han X.H."/>
            <person name="Huang E.J."/>
            <person name="Li L.F."/>
            <person name="Wei W."/>
            <person name="Gao Y.C."/>
            <person name="Liu J.Z."/>
            <person name="Shao H.Z."/>
            <person name="Wang X."/>
            <person name="Wang C.C."/>
            <person name="Yang T.C."/>
            <person name="Huo Q.B."/>
            <person name="Li W."/>
            <person name="Chen H.Y."/>
            <person name="Chen S.E."/>
            <person name="Zhou L.G."/>
            <person name="Ni X.B."/>
            <person name="Tian J.H."/>
            <person name="Sheng Y."/>
            <person name="Liu T."/>
            <person name="Pan Y.S."/>
            <person name="Xia L.Y."/>
            <person name="Li J."/>
            <person name="Zhao F."/>
            <person name="Cao W.C."/>
        </authorList>
    </citation>
    <scope>NUCLEOTIDE SEQUENCE [LARGE SCALE GENOMIC DNA]</scope>
    <source>
        <strain evidence="1">Iper-2018</strain>
    </source>
</reference>
<proteinExistence type="predicted"/>
<feature type="non-terminal residue" evidence="1">
    <location>
        <position position="1"/>
    </location>
</feature>
<dbReference type="Proteomes" id="UP000805193">
    <property type="component" value="Unassembled WGS sequence"/>
</dbReference>
<protein>
    <submittedName>
        <fullName evidence="1">Uncharacterized protein</fullName>
    </submittedName>
</protein>
<gene>
    <name evidence="1" type="ORF">HPB47_001087</name>
</gene>
<feature type="non-terminal residue" evidence="1">
    <location>
        <position position="291"/>
    </location>
</feature>
<dbReference type="EMBL" id="JABSTQ010010143">
    <property type="protein sequence ID" value="KAG0423121.1"/>
    <property type="molecule type" value="Genomic_DNA"/>
</dbReference>
<evidence type="ECO:0000313" key="1">
    <source>
        <dbReference type="EMBL" id="KAG0423121.1"/>
    </source>
</evidence>
<evidence type="ECO:0000313" key="2">
    <source>
        <dbReference type="Proteomes" id="UP000805193"/>
    </source>
</evidence>
<organism evidence="1 2">
    <name type="scientific">Ixodes persulcatus</name>
    <name type="common">Taiga tick</name>
    <dbReference type="NCBI Taxonomy" id="34615"/>
    <lineage>
        <taxon>Eukaryota</taxon>
        <taxon>Metazoa</taxon>
        <taxon>Ecdysozoa</taxon>
        <taxon>Arthropoda</taxon>
        <taxon>Chelicerata</taxon>
        <taxon>Arachnida</taxon>
        <taxon>Acari</taxon>
        <taxon>Parasitiformes</taxon>
        <taxon>Ixodida</taxon>
        <taxon>Ixodoidea</taxon>
        <taxon>Ixodidae</taxon>
        <taxon>Ixodinae</taxon>
        <taxon>Ixodes</taxon>
    </lineage>
</organism>
<name>A0AC60PR90_IXOPE</name>
<comment type="caution">
    <text evidence="1">The sequence shown here is derived from an EMBL/GenBank/DDBJ whole genome shotgun (WGS) entry which is preliminary data.</text>
</comment>
<accession>A0AC60PR90</accession>
<keyword evidence="2" id="KW-1185">Reference proteome</keyword>
<sequence>DSGAPPALTSRASSGANHCDVLGARAPCVPASRGQLMAASRWAWRASRSTSARTCTSTWTGRARAARRRPPPARSPRAVRPAGGCPLRPTQLPRGAETFRGRPCPGPGARLRRPAGPLLPRRPPATSRRVRTGTTSTTSVRALICCLCRPRRHPESASSAGSSGARTGKSTALTRTARSRGTRSRRPRLRQTESDAAAAVRRPPWATGSGASRPSGGRPSRPRAQRPGRSGRCSVGTPTTSWTTRTSTAATTRCPTGAVAAAEGPTRARNTSRTASSCPRGPWTGSCRPSD</sequence>